<protein>
    <recommendedName>
        <fullName evidence="8">tRNA(Ile)-lysidine synthase</fullName>
        <ecNumber evidence="8">6.3.4.19</ecNumber>
    </recommendedName>
    <alternativeName>
        <fullName evidence="8">tRNA(Ile)-2-lysyl-cytidine synthase</fullName>
    </alternativeName>
    <alternativeName>
        <fullName evidence="8">tRNA(Ile)-lysidine synthetase</fullName>
    </alternativeName>
</protein>
<dbReference type="GO" id="GO:0032267">
    <property type="term" value="F:tRNA(Ile)-lysidine synthase activity"/>
    <property type="evidence" value="ECO:0007669"/>
    <property type="project" value="UniProtKB-EC"/>
</dbReference>
<evidence type="ECO:0000256" key="5">
    <source>
        <dbReference type="ARBA" id="ARBA00022741"/>
    </source>
</evidence>
<keyword evidence="6 8" id="KW-0067">ATP-binding</keyword>
<dbReference type="InterPro" id="IPR012094">
    <property type="entry name" value="tRNA_Ile_lys_synt"/>
</dbReference>
<keyword evidence="2 8" id="KW-0963">Cytoplasm</keyword>
<evidence type="ECO:0000259" key="9">
    <source>
        <dbReference type="SMART" id="SM00977"/>
    </source>
</evidence>
<dbReference type="NCBIfam" id="TIGR02432">
    <property type="entry name" value="lysidine_TilS_N"/>
    <property type="match status" value="1"/>
</dbReference>
<dbReference type="GO" id="GO:0006400">
    <property type="term" value="P:tRNA modification"/>
    <property type="evidence" value="ECO:0007669"/>
    <property type="project" value="UniProtKB-UniRule"/>
</dbReference>
<feature type="binding site" evidence="8">
    <location>
        <begin position="29"/>
        <end position="34"/>
    </location>
    <ligand>
        <name>ATP</name>
        <dbReference type="ChEBI" id="CHEBI:30616"/>
    </ligand>
</feature>
<dbReference type="Pfam" id="PF09179">
    <property type="entry name" value="TilS"/>
    <property type="match status" value="1"/>
</dbReference>
<gene>
    <name evidence="8 10" type="primary">tilS</name>
    <name evidence="10" type="ORF">H2508_02000</name>
</gene>
<evidence type="ECO:0000313" key="11">
    <source>
        <dbReference type="Proteomes" id="UP000539350"/>
    </source>
</evidence>
<dbReference type="GO" id="GO:0005524">
    <property type="term" value="F:ATP binding"/>
    <property type="evidence" value="ECO:0007669"/>
    <property type="project" value="UniProtKB-UniRule"/>
</dbReference>
<dbReference type="InterPro" id="IPR011063">
    <property type="entry name" value="TilS/TtcA_N"/>
</dbReference>
<reference evidence="10 11" key="1">
    <citation type="submission" date="2020-07" db="EMBL/GenBank/DDBJ databases">
        <title>Halieaceae bacterium, F7430, whole genome shotgun sequencing project.</title>
        <authorList>
            <person name="Jiang S."/>
            <person name="Liu Z.W."/>
            <person name="Du Z.J."/>
        </authorList>
    </citation>
    <scope>NUCLEOTIDE SEQUENCE [LARGE SCALE GENOMIC DNA]</scope>
    <source>
        <strain evidence="10 11">F7430</strain>
    </source>
</reference>
<comment type="domain">
    <text evidence="8">The N-terminal region contains the highly conserved SGGXDS motif, predicted to be a P-loop motif involved in ATP binding.</text>
</comment>
<dbReference type="SMART" id="SM00977">
    <property type="entry name" value="TilS_C"/>
    <property type="match status" value="1"/>
</dbReference>
<dbReference type="Proteomes" id="UP000539350">
    <property type="component" value="Unassembled WGS sequence"/>
</dbReference>
<dbReference type="SUPFAM" id="SSF82829">
    <property type="entry name" value="MesJ substrate recognition domain-like"/>
    <property type="match status" value="1"/>
</dbReference>
<comment type="function">
    <text evidence="8">Ligates lysine onto the cytidine present at position 34 of the AUA codon-specific tRNA(Ile) that contains the anticodon CAU, in an ATP-dependent manner. Cytidine is converted to lysidine, thus changing the amino acid specificity of the tRNA from methionine to isoleucine.</text>
</comment>
<dbReference type="GO" id="GO:0005737">
    <property type="term" value="C:cytoplasm"/>
    <property type="evidence" value="ECO:0007669"/>
    <property type="project" value="UniProtKB-SubCell"/>
</dbReference>
<evidence type="ECO:0000256" key="8">
    <source>
        <dbReference type="HAMAP-Rule" id="MF_01161"/>
    </source>
</evidence>
<dbReference type="EMBL" id="JACFXU010000013">
    <property type="protein sequence ID" value="MBA6411881.1"/>
    <property type="molecule type" value="Genomic_DNA"/>
</dbReference>
<keyword evidence="3 8" id="KW-0436">Ligase</keyword>
<evidence type="ECO:0000313" key="10">
    <source>
        <dbReference type="EMBL" id="MBA6411881.1"/>
    </source>
</evidence>
<dbReference type="EC" id="6.3.4.19" evidence="8"/>
<dbReference type="Gene3D" id="3.40.50.620">
    <property type="entry name" value="HUPs"/>
    <property type="match status" value="1"/>
</dbReference>
<dbReference type="CDD" id="cd01992">
    <property type="entry name" value="TilS_N"/>
    <property type="match status" value="1"/>
</dbReference>
<dbReference type="InterPro" id="IPR012795">
    <property type="entry name" value="tRNA_Ile_lys_synt_N"/>
</dbReference>
<keyword evidence="4 8" id="KW-0819">tRNA processing</keyword>
<evidence type="ECO:0000256" key="6">
    <source>
        <dbReference type="ARBA" id="ARBA00022840"/>
    </source>
</evidence>
<dbReference type="PANTHER" id="PTHR43033:SF1">
    <property type="entry name" value="TRNA(ILE)-LYSIDINE SYNTHASE-RELATED"/>
    <property type="match status" value="1"/>
</dbReference>
<dbReference type="Pfam" id="PF11734">
    <property type="entry name" value="TilS_C"/>
    <property type="match status" value="1"/>
</dbReference>
<comment type="caution">
    <text evidence="10">The sequence shown here is derived from an EMBL/GenBank/DDBJ whole genome shotgun (WGS) entry which is preliminary data.</text>
</comment>
<keyword evidence="5 8" id="KW-0547">Nucleotide-binding</keyword>
<dbReference type="AlphaFoldDB" id="A0A7W2TTZ9"/>
<evidence type="ECO:0000256" key="1">
    <source>
        <dbReference type="ARBA" id="ARBA00004496"/>
    </source>
</evidence>
<organism evidence="10 11">
    <name type="scientific">Sediminihaliea albiluteola</name>
    <dbReference type="NCBI Taxonomy" id="2758564"/>
    <lineage>
        <taxon>Bacteria</taxon>
        <taxon>Pseudomonadati</taxon>
        <taxon>Pseudomonadota</taxon>
        <taxon>Gammaproteobacteria</taxon>
        <taxon>Cellvibrionales</taxon>
        <taxon>Halieaceae</taxon>
        <taxon>Sediminihaliea</taxon>
    </lineage>
</organism>
<comment type="similarity">
    <text evidence="8">Belongs to the tRNA(Ile)-lysidine synthase family.</text>
</comment>
<dbReference type="InterPro" id="IPR015262">
    <property type="entry name" value="tRNA_Ile_lys_synt_subst-bd"/>
</dbReference>
<evidence type="ECO:0000256" key="3">
    <source>
        <dbReference type="ARBA" id="ARBA00022598"/>
    </source>
</evidence>
<proteinExistence type="inferred from homology"/>
<comment type="catalytic activity">
    <reaction evidence="7 8">
        <text>cytidine(34) in tRNA(Ile2) + L-lysine + ATP = lysidine(34) in tRNA(Ile2) + AMP + diphosphate + H(+)</text>
        <dbReference type="Rhea" id="RHEA:43744"/>
        <dbReference type="Rhea" id="RHEA-COMP:10625"/>
        <dbReference type="Rhea" id="RHEA-COMP:10670"/>
        <dbReference type="ChEBI" id="CHEBI:15378"/>
        <dbReference type="ChEBI" id="CHEBI:30616"/>
        <dbReference type="ChEBI" id="CHEBI:32551"/>
        <dbReference type="ChEBI" id="CHEBI:33019"/>
        <dbReference type="ChEBI" id="CHEBI:82748"/>
        <dbReference type="ChEBI" id="CHEBI:83665"/>
        <dbReference type="ChEBI" id="CHEBI:456215"/>
        <dbReference type="EC" id="6.3.4.19"/>
    </reaction>
</comment>
<accession>A0A7W2TTZ9</accession>
<feature type="domain" description="Lysidine-tRNA(Ile) synthetase C-terminal" evidence="9">
    <location>
        <begin position="368"/>
        <end position="441"/>
    </location>
</feature>
<dbReference type="Pfam" id="PF01171">
    <property type="entry name" value="ATP_bind_3"/>
    <property type="match status" value="1"/>
</dbReference>
<evidence type="ECO:0000256" key="2">
    <source>
        <dbReference type="ARBA" id="ARBA00022490"/>
    </source>
</evidence>
<dbReference type="InterPro" id="IPR012796">
    <property type="entry name" value="Lysidine-tRNA-synth_C"/>
</dbReference>
<dbReference type="NCBIfam" id="TIGR02433">
    <property type="entry name" value="lysidine_TilS_C"/>
    <property type="match status" value="1"/>
</dbReference>
<name>A0A7W2TTZ9_9GAMM</name>
<sequence length="448" mass="49462">MSRSKHLSDQVLPALASLREAPRWLVAFSGGLDSTVLLHLLVSLRAANPDFPPLQALHIHHGLQSEADRWQRRCEQFCQTLAVPFICEQVRVTVEGKGLEAAARDARYAAFESHLGAGEVLFVAQHKDDQVETFMLRLLRGAGVEGLAAMPPSRPLGQGQLFRPLLDVTREQLAHYAKEHGLPSIDDPSNADTTLDRNFLRHEVLPLLDSRWPAYRDTVARAAAHLRDAADQLRRALPEVPRCYSRCGDPGLALAPLLDLPDSEAAQVLRDWLQQLGHTQAPASAPLLEFLRQLRAGDSSSQAQLQSAGICLQRFQQGLYCLPAALDEALPESQQLELGESYTDPALGTLSLVQAEGPGLALQAGEALSLRWRSGGERCRLPGRAGTRSLKKLLQEAKVPPWWRNRVPLLYLGDELLAVGDLWLCDSSRLQAIGPSWQVRWKRNTPTP</sequence>
<dbReference type="HAMAP" id="MF_01161">
    <property type="entry name" value="tRNA_Ile_lys_synt"/>
    <property type="match status" value="1"/>
</dbReference>
<comment type="subcellular location">
    <subcellularLocation>
        <location evidence="1 8">Cytoplasm</location>
    </subcellularLocation>
</comment>
<dbReference type="InterPro" id="IPR014729">
    <property type="entry name" value="Rossmann-like_a/b/a_fold"/>
</dbReference>
<dbReference type="RefSeq" id="WP_182168732.1">
    <property type="nucleotide sequence ID" value="NZ_JACFXU010000013.1"/>
</dbReference>
<keyword evidence="11" id="KW-1185">Reference proteome</keyword>
<dbReference type="Gene3D" id="1.20.59.20">
    <property type="match status" value="1"/>
</dbReference>
<dbReference type="SUPFAM" id="SSF56037">
    <property type="entry name" value="PheT/TilS domain"/>
    <property type="match status" value="1"/>
</dbReference>
<dbReference type="SUPFAM" id="SSF52402">
    <property type="entry name" value="Adenine nucleotide alpha hydrolases-like"/>
    <property type="match status" value="1"/>
</dbReference>
<dbReference type="PANTHER" id="PTHR43033">
    <property type="entry name" value="TRNA(ILE)-LYSIDINE SYNTHASE-RELATED"/>
    <property type="match status" value="1"/>
</dbReference>
<evidence type="ECO:0000256" key="7">
    <source>
        <dbReference type="ARBA" id="ARBA00048539"/>
    </source>
</evidence>
<evidence type="ECO:0000256" key="4">
    <source>
        <dbReference type="ARBA" id="ARBA00022694"/>
    </source>
</evidence>